<keyword evidence="3" id="KW-0813">Transport</keyword>
<keyword evidence="7" id="KW-0924">Ammonia transport</keyword>
<feature type="transmembrane region" description="Helical" evidence="8">
    <location>
        <begin position="26"/>
        <end position="45"/>
    </location>
</feature>
<reference evidence="11" key="1">
    <citation type="submission" date="2025-08" db="UniProtKB">
        <authorList>
            <consortium name="RefSeq"/>
        </authorList>
    </citation>
    <scope>IDENTIFICATION</scope>
</reference>
<evidence type="ECO:0000256" key="4">
    <source>
        <dbReference type="ARBA" id="ARBA00022692"/>
    </source>
</evidence>
<dbReference type="AlphaFoldDB" id="A0A9W3BIA2"/>
<feature type="transmembrane region" description="Helical" evidence="8">
    <location>
        <begin position="184"/>
        <end position="202"/>
    </location>
</feature>
<feature type="transmembrane region" description="Helical" evidence="8">
    <location>
        <begin position="223"/>
        <end position="244"/>
    </location>
</feature>
<evidence type="ECO:0000256" key="8">
    <source>
        <dbReference type="SAM" id="Phobius"/>
    </source>
</evidence>
<dbReference type="SUPFAM" id="SSF111352">
    <property type="entry name" value="Ammonium transporter"/>
    <property type="match status" value="1"/>
</dbReference>
<evidence type="ECO:0000313" key="10">
    <source>
        <dbReference type="Proteomes" id="UP001165740"/>
    </source>
</evidence>
<feature type="domain" description="Ammonium transporter AmtB-like" evidence="9">
    <location>
        <begin position="27"/>
        <end position="433"/>
    </location>
</feature>
<organism evidence="10 11">
    <name type="scientific">Biomphalaria glabrata</name>
    <name type="common">Bloodfluke planorb</name>
    <name type="synonym">Freshwater snail</name>
    <dbReference type="NCBI Taxonomy" id="6526"/>
    <lineage>
        <taxon>Eukaryota</taxon>
        <taxon>Metazoa</taxon>
        <taxon>Spiralia</taxon>
        <taxon>Lophotrochozoa</taxon>
        <taxon>Mollusca</taxon>
        <taxon>Gastropoda</taxon>
        <taxon>Heterobranchia</taxon>
        <taxon>Euthyneura</taxon>
        <taxon>Panpulmonata</taxon>
        <taxon>Hygrophila</taxon>
        <taxon>Lymnaeoidea</taxon>
        <taxon>Planorbidae</taxon>
        <taxon>Biomphalaria</taxon>
    </lineage>
</organism>
<comment type="subcellular location">
    <subcellularLocation>
        <location evidence="1">Membrane</location>
        <topology evidence="1">Multi-pass membrane protein</topology>
    </subcellularLocation>
</comment>
<feature type="transmembrane region" description="Helical" evidence="8">
    <location>
        <begin position="288"/>
        <end position="307"/>
    </location>
</feature>
<feature type="transmembrane region" description="Helical" evidence="8">
    <location>
        <begin position="313"/>
        <end position="334"/>
    </location>
</feature>
<sequence length="526" mass="57614">METTSTCNITLYENDGLTPRHYTDQLYLLLFGIMIVFMDVGFGLIEAGSVRTKNTTHILVKNILDSFAAGIAYWLFGFALAFGKGNGFVGWTNWALAGLDDSKIAFAVYQIMFASTATTIVAGAVSERCEFIAYLIYSFILTGCIYPVVTHWGWAYDGWLFRGHTFYIDGQAVKVKYEDFGGSSMVHLVGGTSAFVATLFLGPRLGRFQKETGNVIYIKGHSVALCTIGIFVLLFGFMALNAGAQHHISHPGDASVISLAVFNTLVAASVGGFTSLFSHRFGLFGNSWSIHGVINGAFVSMVAICGGCNSMRPWSAAVVGFVASFLMKAFEYLLLKLRIDDPVNAVGIHFGGGTWGALSVALFKYDTGIVFSWNKHAGAILAWQLTGVLSIIAWTGTLSILLFGSLRLMRIFRVSEDVEKKGLDITRHGQHAYPAEAYGYSHLHIMTVGDQGKVSPIDQGYVNKIFVTYEGHELTETKASTIRTIHSVPSIVEMESLDTELSGIQKEHKAKQLKPLLWMNDTIEKR</sequence>
<evidence type="ECO:0000256" key="7">
    <source>
        <dbReference type="ARBA" id="ARBA00023177"/>
    </source>
</evidence>
<evidence type="ECO:0000259" key="9">
    <source>
        <dbReference type="Pfam" id="PF00909"/>
    </source>
</evidence>
<dbReference type="InterPro" id="IPR024041">
    <property type="entry name" value="NH4_transpt_AmtB-like_dom"/>
</dbReference>
<protein>
    <submittedName>
        <fullName evidence="11">Ammonium transporter 1 isoform X1</fullName>
    </submittedName>
</protein>
<dbReference type="InterPro" id="IPR029020">
    <property type="entry name" value="Ammonium/urea_transptr"/>
</dbReference>
<dbReference type="PANTHER" id="PTHR11730">
    <property type="entry name" value="AMMONIUM TRANSPORTER"/>
    <property type="match status" value="1"/>
</dbReference>
<accession>A0A9W3BIA2</accession>
<dbReference type="OMA" id="WIMACIF"/>
<dbReference type="OrthoDB" id="6115029at2759"/>
<dbReference type="GO" id="GO:0008519">
    <property type="term" value="F:ammonium channel activity"/>
    <property type="evidence" value="ECO:0007669"/>
    <property type="project" value="InterPro"/>
</dbReference>
<dbReference type="GO" id="GO:0005886">
    <property type="term" value="C:plasma membrane"/>
    <property type="evidence" value="ECO:0007669"/>
    <property type="project" value="TreeGrafter"/>
</dbReference>
<evidence type="ECO:0000256" key="5">
    <source>
        <dbReference type="ARBA" id="ARBA00022989"/>
    </source>
</evidence>
<evidence type="ECO:0000256" key="3">
    <source>
        <dbReference type="ARBA" id="ARBA00022448"/>
    </source>
</evidence>
<feature type="transmembrane region" description="Helical" evidence="8">
    <location>
        <begin position="104"/>
        <end position="125"/>
    </location>
</feature>
<evidence type="ECO:0000256" key="6">
    <source>
        <dbReference type="ARBA" id="ARBA00023136"/>
    </source>
</evidence>
<dbReference type="RefSeq" id="XP_055899272.1">
    <property type="nucleotide sequence ID" value="XM_056043297.1"/>
</dbReference>
<name>A0A9W3BIA2_BIOGL</name>
<gene>
    <name evidence="11" type="primary">LOC106071499</name>
</gene>
<keyword evidence="5 8" id="KW-1133">Transmembrane helix</keyword>
<feature type="transmembrane region" description="Helical" evidence="8">
    <location>
        <begin position="132"/>
        <end position="154"/>
    </location>
</feature>
<keyword evidence="4 8" id="KW-0812">Transmembrane</keyword>
<feature type="transmembrane region" description="Helical" evidence="8">
    <location>
        <begin position="66"/>
        <end position="84"/>
    </location>
</feature>
<evidence type="ECO:0000256" key="1">
    <source>
        <dbReference type="ARBA" id="ARBA00004141"/>
    </source>
</evidence>
<evidence type="ECO:0000256" key="2">
    <source>
        <dbReference type="ARBA" id="ARBA00005887"/>
    </source>
</evidence>
<dbReference type="GeneID" id="106071499"/>
<feature type="transmembrane region" description="Helical" evidence="8">
    <location>
        <begin position="377"/>
        <end position="403"/>
    </location>
</feature>
<dbReference type="Gene3D" id="1.10.3430.10">
    <property type="entry name" value="Ammonium transporter AmtB like domains"/>
    <property type="match status" value="1"/>
</dbReference>
<keyword evidence="10" id="KW-1185">Reference proteome</keyword>
<proteinExistence type="inferred from homology"/>
<comment type="similarity">
    <text evidence="2">Belongs to the ammonia transporter channel (TC 1.A.11.2) family.</text>
</comment>
<dbReference type="GO" id="GO:0097272">
    <property type="term" value="P:ammonium homeostasis"/>
    <property type="evidence" value="ECO:0007669"/>
    <property type="project" value="TreeGrafter"/>
</dbReference>
<feature type="transmembrane region" description="Helical" evidence="8">
    <location>
        <begin position="256"/>
        <end position="276"/>
    </location>
</feature>
<feature type="transmembrane region" description="Helical" evidence="8">
    <location>
        <begin position="346"/>
        <end position="365"/>
    </location>
</feature>
<dbReference type="Pfam" id="PF00909">
    <property type="entry name" value="Ammonium_transp"/>
    <property type="match status" value="1"/>
</dbReference>
<keyword evidence="6 8" id="KW-0472">Membrane</keyword>
<dbReference type="PANTHER" id="PTHR11730:SF6">
    <property type="entry name" value="AMMONIUM TRANSPORTER"/>
    <property type="match status" value="1"/>
</dbReference>
<evidence type="ECO:0000313" key="11">
    <source>
        <dbReference type="RefSeq" id="XP_055899272.1"/>
    </source>
</evidence>
<dbReference type="Proteomes" id="UP001165740">
    <property type="component" value="Chromosome 10"/>
</dbReference>